<dbReference type="GeneID" id="87859506"/>
<dbReference type="RefSeq" id="XP_062680986.1">
    <property type="nucleotide sequence ID" value="XM_062822352.1"/>
</dbReference>
<evidence type="ECO:0000256" key="1">
    <source>
        <dbReference type="SAM" id="SignalP"/>
    </source>
</evidence>
<organism evidence="2 3">
    <name type="scientific">Neurospora tetraspora</name>
    <dbReference type="NCBI Taxonomy" id="94610"/>
    <lineage>
        <taxon>Eukaryota</taxon>
        <taxon>Fungi</taxon>
        <taxon>Dikarya</taxon>
        <taxon>Ascomycota</taxon>
        <taxon>Pezizomycotina</taxon>
        <taxon>Sordariomycetes</taxon>
        <taxon>Sordariomycetidae</taxon>
        <taxon>Sordariales</taxon>
        <taxon>Sordariaceae</taxon>
        <taxon>Neurospora</taxon>
    </lineage>
</organism>
<dbReference type="AlphaFoldDB" id="A0AAE0JE66"/>
<feature type="chain" id="PRO_5042146538" evidence="1">
    <location>
        <begin position="28"/>
        <end position="233"/>
    </location>
</feature>
<keyword evidence="1" id="KW-0732">Signal</keyword>
<feature type="signal peptide" evidence="1">
    <location>
        <begin position="1"/>
        <end position="27"/>
    </location>
</feature>
<evidence type="ECO:0000313" key="2">
    <source>
        <dbReference type="EMBL" id="KAK3343193.1"/>
    </source>
</evidence>
<keyword evidence="3" id="KW-1185">Reference proteome</keyword>
<comment type="caution">
    <text evidence="2">The sequence shown here is derived from an EMBL/GenBank/DDBJ whole genome shotgun (WGS) entry which is preliminary data.</text>
</comment>
<dbReference type="EMBL" id="JAUEPP010000005">
    <property type="protein sequence ID" value="KAK3343193.1"/>
    <property type="molecule type" value="Genomic_DNA"/>
</dbReference>
<gene>
    <name evidence="2" type="ORF">B0H65DRAFT_243149</name>
</gene>
<evidence type="ECO:0000313" key="3">
    <source>
        <dbReference type="Proteomes" id="UP001278500"/>
    </source>
</evidence>
<proteinExistence type="predicted"/>
<reference evidence="2" key="2">
    <citation type="submission" date="2023-06" db="EMBL/GenBank/DDBJ databases">
        <authorList>
            <consortium name="Lawrence Berkeley National Laboratory"/>
            <person name="Haridas S."/>
            <person name="Hensen N."/>
            <person name="Bonometti L."/>
            <person name="Westerberg I."/>
            <person name="Brannstrom I.O."/>
            <person name="Guillou S."/>
            <person name="Cros-Aarteil S."/>
            <person name="Calhoun S."/>
            <person name="Kuo A."/>
            <person name="Mondo S."/>
            <person name="Pangilinan J."/>
            <person name="Riley R."/>
            <person name="Labutti K."/>
            <person name="Andreopoulos B."/>
            <person name="Lipzen A."/>
            <person name="Chen C."/>
            <person name="Yanf M."/>
            <person name="Daum C."/>
            <person name="Ng V."/>
            <person name="Clum A."/>
            <person name="Steindorff A."/>
            <person name="Ohm R."/>
            <person name="Martin F."/>
            <person name="Silar P."/>
            <person name="Natvig D."/>
            <person name="Lalanne C."/>
            <person name="Gautier V."/>
            <person name="Ament-Velasquez S.L."/>
            <person name="Kruys A."/>
            <person name="Hutchinson M.I."/>
            <person name="Powell A.J."/>
            <person name="Barry K."/>
            <person name="Miller A.N."/>
            <person name="Grigoriev I.V."/>
            <person name="Debuchy R."/>
            <person name="Gladieux P."/>
            <person name="Thoren M.H."/>
            <person name="Johannesson H."/>
        </authorList>
    </citation>
    <scope>NUCLEOTIDE SEQUENCE</scope>
    <source>
        <strain evidence="2">CBS 560.94</strain>
    </source>
</reference>
<name>A0AAE0JE66_9PEZI</name>
<dbReference type="Proteomes" id="UP001278500">
    <property type="component" value="Unassembled WGS sequence"/>
</dbReference>
<accession>A0AAE0JE66</accession>
<reference evidence="2" key="1">
    <citation type="journal article" date="2023" name="Mol. Phylogenet. Evol.">
        <title>Genome-scale phylogeny and comparative genomics of the fungal order Sordariales.</title>
        <authorList>
            <person name="Hensen N."/>
            <person name="Bonometti L."/>
            <person name="Westerberg I."/>
            <person name="Brannstrom I.O."/>
            <person name="Guillou S."/>
            <person name="Cros-Aarteil S."/>
            <person name="Calhoun S."/>
            <person name="Haridas S."/>
            <person name="Kuo A."/>
            <person name="Mondo S."/>
            <person name="Pangilinan J."/>
            <person name="Riley R."/>
            <person name="LaButti K."/>
            <person name="Andreopoulos B."/>
            <person name="Lipzen A."/>
            <person name="Chen C."/>
            <person name="Yan M."/>
            <person name="Daum C."/>
            <person name="Ng V."/>
            <person name="Clum A."/>
            <person name="Steindorff A."/>
            <person name="Ohm R.A."/>
            <person name="Martin F."/>
            <person name="Silar P."/>
            <person name="Natvig D.O."/>
            <person name="Lalanne C."/>
            <person name="Gautier V."/>
            <person name="Ament-Velasquez S.L."/>
            <person name="Kruys A."/>
            <person name="Hutchinson M.I."/>
            <person name="Powell A.J."/>
            <person name="Barry K."/>
            <person name="Miller A.N."/>
            <person name="Grigoriev I.V."/>
            <person name="Debuchy R."/>
            <person name="Gladieux P."/>
            <person name="Hiltunen Thoren M."/>
            <person name="Johannesson H."/>
        </authorList>
    </citation>
    <scope>NUCLEOTIDE SEQUENCE</scope>
    <source>
        <strain evidence="2">CBS 560.94</strain>
    </source>
</reference>
<protein>
    <submittedName>
        <fullName evidence="2">Uncharacterized protein</fullName>
    </submittedName>
</protein>
<sequence>MGHAHKLMNFMFTPILVFVPFFHFNQTTMMEAQTSAAPRLPPTRPSPHLALSHVADNSSLRLFSGVELLPTESLPFCRLFLQKKNPSPKRAIAPTATPAPIPADAALLSPPPFLALVSSVAPVGCGNPPSVALASDVEALGEVVVLNVEAVDADDVAVSAEEDAVAVDEKPGAVDEKPGAVDEVVADTNDVVFKLHEVVEPASLLVDIASVVVVEVNVDNEVLVLVVAVGRAP</sequence>